<feature type="compositionally biased region" description="Low complexity" evidence="1">
    <location>
        <begin position="1102"/>
        <end position="1122"/>
    </location>
</feature>
<feature type="compositionally biased region" description="Polar residues" evidence="1">
    <location>
        <begin position="442"/>
        <end position="454"/>
    </location>
</feature>
<evidence type="ECO:0000259" key="4">
    <source>
        <dbReference type="PROSITE" id="PS50222"/>
    </source>
</evidence>
<protein>
    <submittedName>
        <fullName evidence="5">Uncharacterized protein</fullName>
    </submittedName>
</protein>
<dbReference type="EMBL" id="KL197713">
    <property type="protein sequence ID" value="KDQ60579.1"/>
    <property type="molecule type" value="Genomic_DNA"/>
</dbReference>
<feature type="domain" description="UBA" evidence="2">
    <location>
        <begin position="1275"/>
        <end position="1317"/>
    </location>
</feature>
<dbReference type="PROSITE" id="PS50222">
    <property type="entry name" value="EF_HAND_2"/>
    <property type="match status" value="1"/>
</dbReference>
<feature type="compositionally biased region" description="Polar residues" evidence="1">
    <location>
        <begin position="742"/>
        <end position="751"/>
    </location>
</feature>
<dbReference type="InterPro" id="IPR000261">
    <property type="entry name" value="EH_dom"/>
</dbReference>
<feature type="region of interest" description="Disordered" evidence="1">
    <location>
        <begin position="221"/>
        <end position="303"/>
    </location>
</feature>
<dbReference type="CDD" id="cd00052">
    <property type="entry name" value="EH"/>
    <property type="match status" value="3"/>
</dbReference>
<dbReference type="Pfam" id="PF12763">
    <property type="entry name" value="EH"/>
    <property type="match status" value="3"/>
</dbReference>
<dbReference type="InterPro" id="IPR009060">
    <property type="entry name" value="UBA-like_sf"/>
</dbReference>
<dbReference type="GO" id="GO:0005737">
    <property type="term" value="C:cytoplasm"/>
    <property type="evidence" value="ECO:0007669"/>
    <property type="project" value="TreeGrafter"/>
</dbReference>
<dbReference type="Proteomes" id="UP000027265">
    <property type="component" value="Unassembled WGS sequence"/>
</dbReference>
<dbReference type="GO" id="GO:0005886">
    <property type="term" value="C:plasma membrane"/>
    <property type="evidence" value="ECO:0007669"/>
    <property type="project" value="TreeGrafter"/>
</dbReference>
<feature type="compositionally biased region" description="Polar residues" evidence="1">
    <location>
        <begin position="822"/>
        <end position="843"/>
    </location>
</feature>
<feature type="compositionally biased region" description="Basic and acidic residues" evidence="1">
    <location>
        <begin position="902"/>
        <end position="918"/>
    </location>
</feature>
<dbReference type="Gene3D" id="1.10.238.10">
    <property type="entry name" value="EF-hand"/>
    <property type="match status" value="3"/>
</dbReference>
<sequence>MSSSFSPTPAELALVQKIFALPEAQKLGALTGDVAVQIFGGSKLPPTTLGEIWALADSDNNGWLSKKGAAVAVRLMGWAQKGEKVREELINKPGPIPTIEGVSSGIEAQRTGTPTPKSPPPPSAPVLTPQDKTKFMRLFTGSGPVNGLLSGEKARDIFVKSKLPVEKLSQIWFLADTQNRGALDSTDFTIAMYLIQACMSGQLTLVPATLPPGLYEQAGGRAAERVTSHGTGSSGSFSPTLAGSFPGRQSAVQTHSTGQMRPQITGSQLKSSTTGPPLPSRPSPALIGSSAFGTALQPQGTGQHWDITATEKANADRFFDTLDPQMRGYIEGDVAVPFLLQSKLPEEALAQIWDLSDIHNDGRLTRDGFAIAMHLIQNKLAGKDVPTALPSSLIPPHMRTTATSAFAAPRSPPPAEPLRDLLWDETPPPSAASPHPPAPFQPQRTGTLSPQHTATPAGGFAHQVQDPFGGAFGSVPHRDLLGDDDDHPTTASPPLEDKSAEIGNTQNQLNSTNRSLENARTERNTLERTLADQAAQLSALQTQLSSAKAAYETESKLLITLRERFTTQSAEIQKSREELITAESDLSGLRVEKGEVQSSLLRDKDEVRELQRKMHEVGLQTETIKVELEKAKKEAKQQKGLLAIAKKQLVTKEHEKLRIEKELNEAEGEVTEVTKEKEEVEAELAKEEPTVNGHDASFPVADDNLFAAMAQPLPMSPEPGSPIASPTGGKSTNPFDRFMSPMASTPRSQSPFMPFAAASIPTPPSTVAPPAENVSDPFGLDTIASEEPHTTETATTDNTDDALEQSANPTFPPLSIPPPQPSVDTQSPSETDFWTTPPQTASANDIAKAAEAQFPAIDETTPTTLEPETHEDLGHEETDLATQLKEIDGDESDTSDEDEEPLAERRESLIQSKGKEPQPDISAPPSTLPAFDVAFGEAAESAPIQSVPAVSSIRSQSPALSSHSASKDIFSSPLLPHAAPPPSIPAHTTDTVIEPAPRSSSLREPSAVSDFDEAFGKLANSSSTGGPPDFSFDTGFDDDFDFAHATSGDFKPAASSGNGVAGPSDFDAAFAPPPKRANGHAAPAATTSTPLGPAFSFDDAFSTPATNLPPTAASTSAATPTPVQNGSHGIAFDDAFGGLDTSKALALDNSFGTDSSRGSTSSRPQVAVVPFPTPPPASPPHAPSSPETTVRRSGSPAPRSLSPPVRAPSPKLQPGLRPSTAGSGDKHKEARHSRLSIRLPFGKKKAKHDAAAPPIPARATTLSPLEEPSDSFTPAVDDDVEPVKQLCGMGFSRAQAVGALEKHGYDVQKALNSLLGTQ</sequence>
<dbReference type="GO" id="GO:0006897">
    <property type="term" value="P:endocytosis"/>
    <property type="evidence" value="ECO:0007669"/>
    <property type="project" value="TreeGrafter"/>
</dbReference>
<dbReference type="GO" id="GO:0005509">
    <property type="term" value="F:calcium ion binding"/>
    <property type="evidence" value="ECO:0007669"/>
    <property type="project" value="InterPro"/>
</dbReference>
<feature type="region of interest" description="Disordered" evidence="1">
    <location>
        <begin position="1148"/>
        <end position="1278"/>
    </location>
</feature>
<dbReference type="SMART" id="SM00027">
    <property type="entry name" value="EH"/>
    <property type="match status" value="3"/>
</dbReference>
<proteinExistence type="predicted"/>
<feature type="compositionally biased region" description="Pro residues" evidence="1">
    <location>
        <begin position="1171"/>
        <end position="1183"/>
    </location>
</feature>
<dbReference type="Gene3D" id="1.10.8.10">
    <property type="entry name" value="DNA helicase RuvA subunit, C-terminal domain"/>
    <property type="match status" value="1"/>
</dbReference>
<accession>A0A067Q0U2</accession>
<feature type="region of interest" description="Disordered" evidence="1">
    <location>
        <begin position="668"/>
        <end position="698"/>
    </location>
</feature>
<dbReference type="PANTHER" id="PTHR11216:SF170">
    <property type="entry name" value="DYNAMIN ASSOCIATED PROTEIN 160, ISOFORM D"/>
    <property type="match status" value="1"/>
</dbReference>
<dbReference type="PROSITE" id="PS50031">
    <property type="entry name" value="EH"/>
    <property type="match status" value="3"/>
</dbReference>
<dbReference type="InterPro" id="IPR015940">
    <property type="entry name" value="UBA"/>
</dbReference>
<dbReference type="OrthoDB" id="524326at2759"/>
<feature type="compositionally biased region" description="Acidic residues" evidence="1">
    <location>
        <begin position="888"/>
        <end position="901"/>
    </location>
</feature>
<dbReference type="HOGENOM" id="CLU_006395_0_0_1"/>
<dbReference type="Pfam" id="PF00627">
    <property type="entry name" value="UBA"/>
    <property type="match status" value="1"/>
</dbReference>
<feature type="compositionally biased region" description="Pro residues" evidence="1">
    <location>
        <begin position="426"/>
        <end position="440"/>
    </location>
</feature>
<dbReference type="SMART" id="SM00165">
    <property type="entry name" value="UBA"/>
    <property type="match status" value="1"/>
</dbReference>
<feature type="compositionally biased region" description="Basic residues" evidence="1">
    <location>
        <begin position="1229"/>
        <end position="1247"/>
    </location>
</feature>
<dbReference type="STRING" id="933084.A0A067Q0U2"/>
<dbReference type="InterPro" id="IPR011992">
    <property type="entry name" value="EF-hand-dom_pair"/>
</dbReference>
<evidence type="ECO:0000256" key="1">
    <source>
        <dbReference type="SAM" id="MobiDB-lite"/>
    </source>
</evidence>
<feature type="domain" description="EH" evidence="3">
    <location>
        <begin position="11"/>
        <end position="98"/>
    </location>
</feature>
<feature type="compositionally biased region" description="Low complexity" evidence="1">
    <location>
        <begin position="1150"/>
        <end position="1170"/>
    </location>
</feature>
<reference evidence="6" key="1">
    <citation type="journal article" date="2014" name="Proc. Natl. Acad. Sci. U.S.A.">
        <title>Extensive sampling of basidiomycete genomes demonstrates inadequacy of the white-rot/brown-rot paradigm for wood decay fungi.</title>
        <authorList>
            <person name="Riley R."/>
            <person name="Salamov A.A."/>
            <person name="Brown D.W."/>
            <person name="Nagy L.G."/>
            <person name="Floudas D."/>
            <person name="Held B.W."/>
            <person name="Levasseur A."/>
            <person name="Lombard V."/>
            <person name="Morin E."/>
            <person name="Otillar R."/>
            <person name="Lindquist E.A."/>
            <person name="Sun H."/>
            <person name="LaButti K.M."/>
            <person name="Schmutz J."/>
            <person name="Jabbour D."/>
            <person name="Luo H."/>
            <person name="Baker S.E."/>
            <person name="Pisabarro A.G."/>
            <person name="Walton J.D."/>
            <person name="Blanchette R.A."/>
            <person name="Henrissat B."/>
            <person name="Martin F."/>
            <person name="Cullen D."/>
            <person name="Hibbett D.S."/>
            <person name="Grigoriev I.V."/>
        </authorList>
    </citation>
    <scope>NUCLEOTIDE SEQUENCE [LARGE SCALE GENOMIC DNA]</scope>
    <source>
        <strain evidence="6">MUCL 33604</strain>
    </source>
</reference>
<feature type="region of interest" description="Disordered" evidence="1">
    <location>
        <begin position="404"/>
        <end position="522"/>
    </location>
</feature>
<dbReference type="GO" id="GO:0016197">
    <property type="term" value="P:endosomal transport"/>
    <property type="evidence" value="ECO:0007669"/>
    <property type="project" value="TreeGrafter"/>
</dbReference>
<dbReference type="PROSITE" id="PS50030">
    <property type="entry name" value="UBA"/>
    <property type="match status" value="1"/>
</dbReference>
<feature type="compositionally biased region" description="Basic and acidic residues" evidence="1">
    <location>
        <begin position="672"/>
        <end position="689"/>
    </location>
</feature>
<feature type="compositionally biased region" description="Low complexity" evidence="1">
    <location>
        <begin position="228"/>
        <end position="240"/>
    </location>
</feature>
<feature type="compositionally biased region" description="Pro residues" evidence="1">
    <location>
        <begin position="810"/>
        <end position="821"/>
    </location>
</feature>
<organism evidence="5 6">
    <name type="scientific">Jaapia argillacea MUCL 33604</name>
    <dbReference type="NCBI Taxonomy" id="933084"/>
    <lineage>
        <taxon>Eukaryota</taxon>
        <taxon>Fungi</taxon>
        <taxon>Dikarya</taxon>
        <taxon>Basidiomycota</taxon>
        <taxon>Agaricomycotina</taxon>
        <taxon>Agaricomycetes</taxon>
        <taxon>Agaricomycetidae</taxon>
        <taxon>Jaapiales</taxon>
        <taxon>Jaapiaceae</taxon>
        <taxon>Jaapia</taxon>
    </lineage>
</organism>
<feature type="domain" description="EH" evidence="3">
    <location>
        <begin position="311"/>
        <end position="400"/>
    </location>
</feature>
<feature type="domain" description="EH" evidence="3">
    <location>
        <begin position="131"/>
        <end position="221"/>
    </location>
</feature>
<feature type="compositionally biased region" description="Polar residues" evidence="1">
    <location>
        <begin position="250"/>
        <end position="275"/>
    </location>
</feature>
<evidence type="ECO:0000313" key="5">
    <source>
        <dbReference type="EMBL" id="KDQ60579.1"/>
    </source>
</evidence>
<dbReference type="InterPro" id="IPR002048">
    <property type="entry name" value="EF_hand_dom"/>
</dbReference>
<keyword evidence="6" id="KW-1185">Reference proteome</keyword>
<dbReference type="PANTHER" id="PTHR11216">
    <property type="entry name" value="EH DOMAIN"/>
    <property type="match status" value="1"/>
</dbReference>
<dbReference type="SUPFAM" id="SSF46934">
    <property type="entry name" value="UBA-like"/>
    <property type="match status" value="1"/>
</dbReference>
<evidence type="ECO:0000259" key="3">
    <source>
        <dbReference type="PROSITE" id="PS50031"/>
    </source>
</evidence>
<feature type="compositionally biased region" description="Low complexity" evidence="1">
    <location>
        <begin position="955"/>
        <end position="964"/>
    </location>
</feature>
<name>A0A067Q0U2_9AGAM</name>
<feature type="region of interest" description="Disordered" evidence="1">
    <location>
        <begin position="92"/>
        <end position="126"/>
    </location>
</feature>
<feature type="domain" description="EF-hand" evidence="4">
    <location>
        <begin position="344"/>
        <end position="379"/>
    </location>
</feature>
<feature type="compositionally biased region" description="Basic and acidic residues" evidence="1">
    <location>
        <begin position="867"/>
        <end position="878"/>
    </location>
</feature>
<feature type="compositionally biased region" description="Polar residues" evidence="1">
    <location>
        <begin position="502"/>
        <end position="516"/>
    </location>
</feature>
<feature type="region of interest" description="Disordered" evidence="1">
    <location>
        <begin position="711"/>
        <end position="1135"/>
    </location>
</feature>
<evidence type="ECO:0000313" key="6">
    <source>
        <dbReference type="Proteomes" id="UP000027265"/>
    </source>
</evidence>
<dbReference type="InParanoid" id="A0A067Q0U2"/>
<evidence type="ECO:0000259" key="2">
    <source>
        <dbReference type="PROSITE" id="PS50030"/>
    </source>
</evidence>
<gene>
    <name evidence="5" type="ORF">JAAARDRAFT_67021</name>
</gene>
<dbReference type="SUPFAM" id="SSF47473">
    <property type="entry name" value="EF-hand"/>
    <property type="match status" value="3"/>
</dbReference>